<keyword evidence="1" id="KW-1133">Transmembrane helix</keyword>
<feature type="transmembrane region" description="Helical" evidence="1">
    <location>
        <begin position="116"/>
        <end position="139"/>
    </location>
</feature>
<reference evidence="2 3" key="1">
    <citation type="submission" date="2018-03" db="EMBL/GenBank/DDBJ databases">
        <title>First report of an OXA-48+CTX-M-M-producing Kluyvera ascorbata clone recovered from patients admitted in a University Hospital in Madrid, Spain.</title>
        <authorList>
            <person name="Hernandez-Garcia M."/>
            <person name="Leon-Sampedro R."/>
            <person name="Perez-Viso B."/>
            <person name="Morosini M.I."/>
            <person name="Lopez-Fresnena N."/>
            <person name="Coque T.M."/>
            <person name="Bonten M."/>
            <person name="Malhotra-Kumar S."/>
            <person name="Ruiz-Garbajosa P."/>
            <person name="Canton R."/>
        </authorList>
    </citation>
    <scope>NUCLEOTIDE SEQUENCE [LARGE SCALE GENOMIC DNA]</scope>
    <source>
        <strain evidence="2 3">KA2</strain>
    </source>
</reference>
<dbReference type="RefSeq" id="WP_106931050.1">
    <property type="nucleotide sequence ID" value="NZ_CABMMU010000052.1"/>
</dbReference>
<keyword evidence="1" id="KW-0812">Transmembrane</keyword>
<gene>
    <name evidence="2" type="ORF">C8256_25205</name>
</gene>
<evidence type="ECO:0000256" key="1">
    <source>
        <dbReference type="SAM" id="Phobius"/>
    </source>
</evidence>
<feature type="transmembrane region" description="Helical" evidence="1">
    <location>
        <begin position="6"/>
        <end position="21"/>
    </location>
</feature>
<organism evidence="2 3">
    <name type="scientific">Kluyvera genomosp. 2</name>
    <dbReference type="NCBI Taxonomy" id="2774054"/>
    <lineage>
        <taxon>Bacteria</taxon>
        <taxon>Pseudomonadati</taxon>
        <taxon>Pseudomonadota</taxon>
        <taxon>Gammaproteobacteria</taxon>
        <taxon>Enterobacterales</taxon>
        <taxon>Enterobacteriaceae</taxon>
        <taxon>Kluyvera</taxon>
    </lineage>
</organism>
<comment type="caution">
    <text evidence="2">The sequence shown here is derived from an EMBL/GenBank/DDBJ whole genome shotgun (WGS) entry which is preliminary data.</text>
</comment>
<dbReference type="EMBL" id="PYHO01000052">
    <property type="protein sequence ID" value="PSR44070.1"/>
    <property type="molecule type" value="Genomic_DNA"/>
</dbReference>
<sequence>MTNWLYAVAICIGVLAYWILCRKSALKHQQRAVEMLEGFLDDENIPEKEKTKMYLNYRLFRSWFALPLFAMVTPFFIIFALASNKFNPEQLKTENSKEFDDFFSVLMQMYMARNPIISVFVLSSVGITLAISLVIGTMLNKASKIPNHTLLVTGIAMKILALKHKFRHAH</sequence>
<name>A0A2T2XUS7_9ENTR</name>
<keyword evidence="3" id="KW-1185">Reference proteome</keyword>
<protein>
    <submittedName>
        <fullName evidence="2">Uncharacterized protein</fullName>
    </submittedName>
</protein>
<evidence type="ECO:0000313" key="3">
    <source>
        <dbReference type="Proteomes" id="UP000240892"/>
    </source>
</evidence>
<keyword evidence="1" id="KW-0472">Membrane</keyword>
<evidence type="ECO:0000313" key="2">
    <source>
        <dbReference type="EMBL" id="PSR44070.1"/>
    </source>
</evidence>
<dbReference type="AlphaFoldDB" id="A0A2T2XUS7"/>
<feature type="transmembrane region" description="Helical" evidence="1">
    <location>
        <begin position="62"/>
        <end position="82"/>
    </location>
</feature>
<accession>A0A2T2XUS7</accession>
<proteinExistence type="predicted"/>
<dbReference type="Proteomes" id="UP000240892">
    <property type="component" value="Unassembled WGS sequence"/>
</dbReference>